<dbReference type="RefSeq" id="WP_309806529.1">
    <property type="nucleotide sequence ID" value="NZ_JAVDRD010000016.1"/>
</dbReference>
<comment type="caution">
    <text evidence="2">The sequence shown here is derived from an EMBL/GenBank/DDBJ whole genome shotgun (WGS) entry which is preliminary data.</text>
</comment>
<evidence type="ECO:0000313" key="2">
    <source>
        <dbReference type="EMBL" id="MDR6513221.1"/>
    </source>
</evidence>
<dbReference type="PANTHER" id="PTHR43451">
    <property type="entry name" value="ACETYLTRANSFERASE (GNAT) FAMILY PROTEIN"/>
    <property type="match status" value="1"/>
</dbReference>
<dbReference type="CDD" id="cd04301">
    <property type="entry name" value="NAT_SF"/>
    <property type="match status" value="1"/>
</dbReference>
<keyword evidence="2" id="KW-0808">Transferase</keyword>
<dbReference type="InterPro" id="IPR000182">
    <property type="entry name" value="GNAT_dom"/>
</dbReference>
<protein>
    <submittedName>
        <fullName evidence="2">Acetyltransferase</fullName>
        <ecNumber evidence="2">2.3.1.-</ecNumber>
    </submittedName>
</protein>
<evidence type="ECO:0000259" key="1">
    <source>
        <dbReference type="PROSITE" id="PS51186"/>
    </source>
</evidence>
<organism evidence="2 3">
    <name type="scientific">Novosphingobium capsulatum</name>
    <dbReference type="NCBI Taxonomy" id="13688"/>
    <lineage>
        <taxon>Bacteria</taxon>
        <taxon>Pseudomonadati</taxon>
        <taxon>Pseudomonadota</taxon>
        <taxon>Alphaproteobacteria</taxon>
        <taxon>Sphingomonadales</taxon>
        <taxon>Sphingomonadaceae</taxon>
        <taxon>Novosphingobium</taxon>
    </lineage>
</organism>
<dbReference type="GO" id="GO:0016746">
    <property type="term" value="F:acyltransferase activity"/>
    <property type="evidence" value="ECO:0007669"/>
    <property type="project" value="UniProtKB-KW"/>
</dbReference>
<dbReference type="SUPFAM" id="SSF55729">
    <property type="entry name" value="Acyl-CoA N-acyltransferases (Nat)"/>
    <property type="match status" value="1"/>
</dbReference>
<dbReference type="PROSITE" id="PS51186">
    <property type="entry name" value="GNAT"/>
    <property type="match status" value="1"/>
</dbReference>
<dbReference type="Proteomes" id="UP001184150">
    <property type="component" value="Unassembled WGS sequence"/>
</dbReference>
<gene>
    <name evidence="2" type="ORF">J2792_004113</name>
</gene>
<dbReference type="PANTHER" id="PTHR43451:SF1">
    <property type="entry name" value="ACETYLTRANSFERASE"/>
    <property type="match status" value="1"/>
</dbReference>
<proteinExistence type="predicted"/>
<dbReference type="Gene3D" id="3.40.630.30">
    <property type="match status" value="1"/>
</dbReference>
<feature type="domain" description="N-acetyltransferase" evidence="1">
    <location>
        <begin position="1"/>
        <end position="155"/>
    </location>
</feature>
<dbReference type="InterPro" id="IPR016181">
    <property type="entry name" value="Acyl_CoA_acyltransferase"/>
</dbReference>
<evidence type="ECO:0000313" key="3">
    <source>
        <dbReference type="Proteomes" id="UP001184150"/>
    </source>
</evidence>
<accession>A0ABU1MSB2</accession>
<keyword evidence="2" id="KW-0012">Acyltransferase</keyword>
<keyword evidence="3" id="KW-1185">Reference proteome</keyword>
<dbReference type="EC" id="2.3.1.-" evidence="2"/>
<dbReference type="InterPro" id="IPR052564">
    <property type="entry name" value="N-acetyltrans/Recomb-assoc"/>
</dbReference>
<dbReference type="Pfam" id="PF13673">
    <property type="entry name" value="Acetyltransf_10"/>
    <property type="match status" value="1"/>
</dbReference>
<name>A0ABU1MSB2_9SPHN</name>
<reference evidence="2 3" key="1">
    <citation type="submission" date="2023-07" db="EMBL/GenBank/DDBJ databases">
        <title>Sorghum-associated microbial communities from plants grown in Nebraska, USA.</title>
        <authorList>
            <person name="Schachtman D."/>
        </authorList>
    </citation>
    <scope>NUCLEOTIDE SEQUENCE [LARGE SCALE GENOMIC DNA]</scope>
    <source>
        <strain evidence="2 3">DS1027</strain>
    </source>
</reference>
<dbReference type="EMBL" id="JAVDRD010000016">
    <property type="protein sequence ID" value="MDR6513221.1"/>
    <property type="molecule type" value="Genomic_DNA"/>
</dbReference>
<sequence length="156" mass="17052">MLIRAFEPSDADALADLFHMSVHHAAISDYSPEQVFAWSPSRPDAKRYVEQAIGRTFLVAVGDDGTVIGYGDLEPNGHIDHLYCRPDFVGTGVGSAIYAALENVATDAGIETLFVEASEGARRLFERRGFSVDGRNDFTIGGVAIHNYRMSKSLTR</sequence>